<dbReference type="PANTHER" id="PTHR40081">
    <property type="entry name" value="CONCANAVALIN A-LIKE LECTIN/GLUCANASE"/>
    <property type="match status" value="1"/>
</dbReference>
<dbReference type="InterPro" id="IPR048331">
    <property type="entry name" value="PcRGLX/YetA_3rd"/>
</dbReference>
<evidence type="ECO:0000259" key="4">
    <source>
        <dbReference type="Pfam" id="PF21346"/>
    </source>
</evidence>
<feature type="domain" description="PcRGLX/YetA-like C-terminal alpha/alpha toroid" evidence="4">
    <location>
        <begin position="516"/>
        <end position="939"/>
    </location>
</feature>
<dbReference type="OrthoDB" id="4798501at2759"/>
<dbReference type="PANTHER" id="PTHR40081:SF1">
    <property type="entry name" value="TAT PATHWAY SIGNAL SEQUENCE DOMAIN PROTEIN"/>
    <property type="match status" value="1"/>
</dbReference>
<dbReference type="InterPro" id="IPR048329">
    <property type="entry name" value="PcRGLX_1st"/>
</dbReference>
<organism evidence="5 6">
    <name type="scientific">Xylaria multiplex</name>
    <dbReference type="NCBI Taxonomy" id="323545"/>
    <lineage>
        <taxon>Eukaryota</taxon>
        <taxon>Fungi</taxon>
        <taxon>Dikarya</taxon>
        <taxon>Ascomycota</taxon>
        <taxon>Pezizomycotina</taxon>
        <taxon>Sordariomycetes</taxon>
        <taxon>Xylariomycetidae</taxon>
        <taxon>Xylariales</taxon>
        <taxon>Xylariaceae</taxon>
        <taxon>Xylaria</taxon>
    </lineage>
</organism>
<dbReference type="InterPro" id="IPR048330">
    <property type="entry name" value="PcRGLX/YetA_2nd"/>
</dbReference>
<evidence type="ECO:0000313" key="5">
    <source>
        <dbReference type="EMBL" id="KAF2968086.1"/>
    </source>
</evidence>
<proteinExistence type="predicted"/>
<feature type="domain" description="PcRGLX/YetA-like central beta-sandwich" evidence="3">
    <location>
        <begin position="140"/>
        <end position="510"/>
    </location>
</feature>
<gene>
    <name evidence="5" type="ORF">GQX73_g5509</name>
</gene>
<evidence type="ECO:0000259" key="3">
    <source>
        <dbReference type="Pfam" id="PF21345"/>
    </source>
</evidence>
<evidence type="ECO:0000313" key="6">
    <source>
        <dbReference type="Proteomes" id="UP000481858"/>
    </source>
</evidence>
<dbReference type="EMBL" id="WUBL01000057">
    <property type="protein sequence ID" value="KAF2968086.1"/>
    <property type="molecule type" value="Genomic_DNA"/>
</dbReference>
<feature type="chain" id="PRO_5028935569" description="Tat pathway signal sequence domain protein" evidence="1">
    <location>
        <begin position="34"/>
        <end position="940"/>
    </location>
</feature>
<dbReference type="AlphaFoldDB" id="A0A7C8INB7"/>
<dbReference type="Pfam" id="PF19501">
    <property type="entry name" value="PcRGLX_1st"/>
    <property type="match status" value="1"/>
</dbReference>
<dbReference type="InterPro" id="IPR045793">
    <property type="entry name" value="PcRGLX/YetA-like"/>
</dbReference>
<reference evidence="5 6" key="1">
    <citation type="submission" date="2019-12" db="EMBL/GenBank/DDBJ databases">
        <title>Draft genome sequence of the ascomycete Xylaria multiplex DSM 110363.</title>
        <authorList>
            <person name="Buettner E."/>
            <person name="Kellner H."/>
        </authorList>
    </citation>
    <scope>NUCLEOTIDE SEQUENCE [LARGE SCALE GENOMIC DNA]</scope>
    <source>
        <strain evidence="5 6">DSM 110363</strain>
    </source>
</reference>
<evidence type="ECO:0000259" key="2">
    <source>
        <dbReference type="Pfam" id="PF19501"/>
    </source>
</evidence>
<dbReference type="Proteomes" id="UP000481858">
    <property type="component" value="Unassembled WGS sequence"/>
</dbReference>
<dbReference type="Pfam" id="PF21345">
    <property type="entry name" value="PcRGLX_2nd"/>
    <property type="match status" value="1"/>
</dbReference>
<keyword evidence="6" id="KW-1185">Reference proteome</keyword>
<sequence>MNRQERSAYRFGKSRMFLNVLLCSVFCLPHVTGRALSTLNTNGSSDVVDVKWLEGKPALNVGTTFGLPWSRGKYPGDRVAFSASTDDGEDVTIQSWVTSRWADGSIKWTGHAIPGSASVPDGYKITASKGASRQIRRESIKVDDAQDEIVVDTGKLKASFPKSGNVLVGSLSTPSGKVVGKNGKLVLQSQSAVPDTTGSSAKADISYYQLESKINTTTIDEDTSVRTLVTVRGDHRISESESTATHDPWIPFTVRFYLYANSDTIRVVHSLVFDGVADKDFITGIGLRFDIPLVGEELYDRHIRIAGVDGGFLNEAVRGITGLRRDPGEAVRVAQFEGKKTPDASTWATTVSSRLQWIPAWNDYTLTQLSPDGFTLKKRTKAGQSWVKIPGGTRAGGLAYLGGATAGGLAVGLRDFWKRYPTSIDISNAATDSGQLTLWLYSPAGEPMDLRPFHDGLGQDTYAKQLDALEITYEDYEEGYNTPQGVGRTNEIFIRPFESTPSSDELATFTEYINAPPVLVPQPEYIKQTEAAGTYWDVPNNTTATPAVQTLETHLDFLNKFYQGQVEGRRWFGFWDYGDFMHTYDVDRHVWRYDIGGYAWDNSELSPDLFIWNYFLRTGRADVYRFAEAHVRHTSEVDIYHLGPYSGFGTRHGVQHWGDSAKQIRVSTPIYRQIFYYVSGGDERIGELLHGLMDADKTFLTVDPRRKIREDNGTYVPDPTAIDLDLGIDFSGLTAIWLIEWERRGPRWEEARSKLKEILESLGSLKNGFVTGLGLYNINTGEVKPPAADPENKGIVDVTHLSASFGLPEIVAQITHYLGDDLPASFDQAWLDYCYYYGASAAEQTARYGQAFGKLNLRQGHSRLTAYAAKRSGNATLAARAWNEFLSTDGFAPTAPWSSVSLTGSQVLTPVDEAAWITTNDFALYGLAAIENLAQIGDAL</sequence>
<comment type="caution">
    <text evidence="5">The sequence shown here is derived from an EMBL/GenBank/DDBJ whole genome shotgun (WGS) entry which is preliminary data.</text>
</comment>
<accession>A0A7C8INB7</accession>
<feature type="domain" description="PcRGLX/YetA-like N-terminal RIFT barrel" evidence="2">
    <location>
        <begin position="48"/>
        <end position="127"/>
    </location>
</feature>
<evidence type="ECO:0008006" key="7">
    <source>
        <dbReference type="Google" id="ProtNLM"/>
    </source>
</evidence>
<name>A0A7C8INB7_9PEZI</name>
<protein>
    <recommendedName>
        <fullName evidence="7">Tat pathway signal sequence domain protein</fullName>
    </recommendedName>
</protein>
<feature type="signal peptide" evidence="1">
    <location>
        <begin position="1"/>
        <end position="33"/>
    </location>
</feature>
<dbReference type="InParanoid" id="A0A7C8INB7"/>
<evidence type="ECO:0000256" key="1">
    <source>
        <dbReference type="SAM" id="SignalP"/>
    </source>
</evidence>
<keyword evidence="1" id="KW-0732">Signal</keyword>
<dbReference type="Pfam" id="PF21346">
    <property type="entry name" value="PcRGLX_3rd"/>
    <property type="match status" value="1"/>
</dbReference>